<dbReference type="Proteomes" id="UP000078383">
    <property type="component" value="Unassembled WGS sequence"/>
</dbReference>
<dbReference type="OrthoDB" id="9785345at2"/>
<sequence>MKFNKNKRMFLAMYTAMMSAVMLTGFASSTEAQEQSAVEAEVSTEPSDQEETLDDTQSAGDVGTDWCVSQEVIDVQSGMIENVKIAAVEAKIAYEAKLEEERRAAEEAERIAREKAEAEAAAAAQAEAAAAQQVAEKELLASLIFCEAGNQPYEGQVAVGAVVMNRIKSSSYPDTMEEVIYQSGQFSPAMSGWLDRVRANQGYTEAAMQAAEDALAGSNPIGDCLYFSVGGYGTRIGDHLFH</sequence>
<feature type="compositionally biased region" description="Low complexity" evidence="2">
    <location>
        <begin position="32"/>
        <end position="43"/>
    </location>
</feature>
<feature type="signal peptide" evidence="3">
    <location>
        <begin position="1"/>
        <end position="32"/>
    </location>
</feature>
<keyword evidence="3" id="KW-0732">Signal</keyword>
<dbReference type="Pfam" id="PF07486">
    <property type="entry name" value="Hydrolase_2"/>
    <property type="match status" value="1"/>
</dbReference>
<accession>A0A174ZR54</accession>
<dbReference type="InterPro" id="IPR011105">
    <property type="entry name" value="Cell_wall_hydrolase_SleB"/>
</dbReference>
<feature type="domain" description="Cell wall hydrolase SleB" evidence="4">
    <location>
        <begin position="151"/>
        <end position="228"/>
    </location>
</feature>
<dbReference type="InterPro" id="IPR042047">
    <property type="entry name" value="SleB_dom1"/>
</dbReference>
<organism evidence="5 6">
    <name type="scientific">[Ruminococcus] torques</name>
    <dbReference type="NCBI Taxonomy" id="33039"/>
    <lineage>
        <taxon>Bacteria</taxon>
        <taxon>Bacillati</taxon>
        <taxon>Bacillota</taxon>
        <taxon>Clostridia</taxon>
        <taxon>Lachnospirales</taxon>
        <taxon>Lachnospiraceae</taxon>
        <taxon>Mediterraneibacter</taxon>
    </lineage>
</organism>
<evidence type="ECO:0000256" key="2">
    <source>
        <dbReference type="SAM" id="MobiDB-lite"/>
    </source>
</evidence>
<protein>
    <submittedName>
        <fullName evidence="5">Germination-specific amidase</fullName>
    </submittedName>
</protein>
<proteinExistence type="predicted"/>
<dbReference type="EMBL" id="CZBX01000009">
    <property type="protein sequence ID" value="CUQ89674.1"/>
    <property type="molecule type" value="Genomic_DNA"/>
</dbReference>
<keyword evidence="1" id="KW-0175">Coiled coil</keyword>
<reference evidence="5 6" key="1">
    <citation type="submission" date="2015-09" db="EMBL/GenBank/DDBJ databases">
        <authorList>
            <consortium name="Pathogen Informatics"/>
        </authorList>
    </citation>
    <scope>NUCLEOTIDE SEQUENCE [LARGE SCALE GENOMIC DNA]</scope>
    <source>
        <strain evidence="5 6">2789STDY5834889</strain>
    </source>
</reference>
<evidence type="ECO:0000313" key="6">
    <source>
        <dbReference type="Proteomes" id="UP000078383"/>
    </source>
</evidence>
<dbReference type="Gene3D" id="1.10.10.2520">
    <property type="entry name" value="Cell wall hydrolase SleB, domain 1"/>
    <property type="match status" value="1"/>
</dbReference>
<feature type="chain" id="PRO_5038705058" evidence="3">
    <location>
        <begin position="33"/>
        <end position="242"/>
    </location>
</feature>
<feature type="region of interest" description="Disordered" evidence="2">
    <location>
        <begin position="32"/>
        <end position="62"/>
    </location>
</feature>
<gene>
    <name evidence="5" type="primary">sleB_2</name>
    <name evidence="5" type="ORF">ERS852502_02023</name>
</gene>
<dbReference type="RefSeq" id="WP_055172759.1">
    <property type="nucleotide sequence ID" value="NZ_CZBX01000009.1"/>
</dbReference>
<evidence type="ECO:0000313" key="5">
    <source>
        <dbReference type="EMBL" id="CUQ89674.1"/>
    </source>
</evidence>
<name>A0A174ZR54_9FIRM</name>
<dbReference type="GO" id="GO:0016787">
    <property type="term" value="F:hydrolase activity"/>
    <property type="evidence" value="ECO:0007669"/>
    <property type="project" value="InterPro"/>
</dbReference>
<feature type="coiled-coil region" evidence="1">
    <location>
        <begin position="91"/>
        <end position="133"/>
    </location>
</feature>
<dbReference type="AlphaFoldDB" id="A0A174ZR54"/>
<evidence type="ECO:0000256" key="3">
    <source>
        <dbReference type="SAM" id="SignalP"/>
    </source>
</evidence>
<evidence type="ECO:0000256" key="1">
    <source>
        <dbReference type="SAM" id="Coils"/>
    </source>
</evidence>
<evidence type="ECO:0000259" key="4">
    <source>
        <dbReference type="Pfam" id="PF07486"/>
    </source>
</evidence>